<dbReference type="Pfam" id="PF02720">
    <property type="entry name" value="DUF222"/>
    <property type="match status" value="1"/>
</dbReference>
<feature type="domain" description="DUF222" evidence="1">
    <location>
        <begin position="65"/>
        <end position="374"/>
    </location>
</feature>
<reference evidence="3" key="1">
    <citation type="submission" date="2009-10" db="EMBL/GenBank/DDBJ databases">
        <title>The complete chromosome of Gordonia bronchialis DSM 43247.</title>
        <authorList>
            <consortium name="US DOE Joint Genome Institute (JGI-PGF)"/>
            <person name="Lucas S."/>
            <person name="Copeland A."/>
            <person name="Lapidus A."/>
            <person name="Glavina del Rio T."/>
            <person name="Dalin E."/>
            <person name="Tice H."/>
            <person name="Bruce D."/>
            <person name="Goodwin L."/>
            <person name="Pitluck S."/>
            <person name="Kyrpides N."/>
            <person name="Mavromatis K."/>
            <person name="Ivanova N."/>
            <person name="Ovchinnikova G."/>
            <person name="Saunders E."/>
            <person name="Brettin T."/>
            <person name="Detter J.C."/>
            <person name="Han C."/>
            <person name="Larimer F."/>
            <person name="Land M."/>
            <person name="Hauser L."/>
            <person name="Markowitz V."/>
            <person name="Cheng J.-F."/>
            <person name="Hugenholtz P."/>
            <person name="Woyke T."/>
            <person name="Wu D."/>
            <person name="Jando M."/>
            <person name="Schneider S."/>
            <person name="Goeker M."/>
            <person name="Klenk H.-P."/>
            <person name="Eisen J.A."/>
        </authorList>
    </citation>
    <scope>NUCLEOTIDE SEQUENCE [LARGE SCALE GENOMIC DNA]</scope>
    <source>
        <strain evidence="3">ATCC 25592 / DSM 43247 / BCRC 13721 / JCM 3198 / KCTC 3076 / NBRC 16047 / NCTC 10667</strain>
    </source>
</reference>
<gene>
    <name evidence="2" type="ordered locus">Gbro_4288</name>
</gene>
<evidence type="ECO:0000259" key="1">
    <source>
        <dbReference type="Pfam" id="PF02720"/>
    </source>
</evidence>
<reference evidence="2 3" key="2">
    <citation type="journal article" date="2010" name="Stand. Genomic Sci.">
        <title>Complete genome sequence of Gordonia bronchialis type strain (3410).</title>
        <authorList>
            <person name="Ivanova N."/>
            <person name="Sikorski J."/>
            <person name="Jando M."/>
            <person name="Lapidus A."/>
            <person name="Nolan M."/>
            <person name="Lucas S."/>
            <person name="Del Rio T.G."/>
            <person name="Tice H."/>
            <person name="Copeland A."/>
            <person name="Cheng J.F."/>
            <person name="Chen F."/>
            <person name="Bruce D."/>
            <person name="Goodwin L."/>
            <person name="Pitluck S."/>
            <person name="Mavromatis K."/>
            <person name="Ovchinnikova G."/>
            <person name="Pati A."/>
            <person name="Chen A."/>
            <person name="Palaniappan K."/>
            <person name="Land M."/>
            <person name="Hauser L."/>
            <person name="Chang Y.J."/>
            <person name="Jeffries C.D."/>
            <person name="Chain P."/>
            <person name="Saunders E."/>
            <person name="Han C."/>
            <person name="Detter J.C."/>
            <person name="Brettin T."/>
            <person name="Rohde M."/>
            <person name="Goker M."/>
            <person name="Bristow J."/>
            <person name="Eisen J.A."/>
            <person name="Markowitz V."/>
            <person name="Hugenholtz P."/>
            <person name="Klenk H.P."/>
            <person name="Kyrpides N.C."/>
        </authorList>
    </citation>
    <scope>NUCLEOTIDE SEQUENCE [LARGE SCALE GENOMIC DNA]</scope>
    <source>
        <strain evidence="3">ATCC 25592 / DSM 43247 / BCRC 13721 / JCM 3198 / KCTC 3076 / NBRC 16047 / NCTC 10667</strain>
    </source>
</reference>
<dbReference type="STRING" id="526226.Gbro_4288"/>
<evidence type="ECO:0000313" key="3">
    <source>
        <dbReference type="Proteomes" id="UP000001219"/>
    </source>
</evidence>
<organism evidence="2 3">
    <name type="scientific">Gordonia bronchialis (strain ATCC 25592 / DSM 43247 / BCRC 13721 / JCM 3198 / KCTC 3076 / NBRC 16047 / NCTC 10667)</name>
    <name type="common">Rhodococcus bronchialis</name>
    <dbReference type="NCBI Taxonomy" id="526226"/>
    <lineage>
        <taxon>Bacteria</taxon>
        <taxon>Bacillati</taxon>
        <taxon>Actinomycetota</taxon>
        <taxon>Actinomycetes</taxon>
        <taxon>Mycobacteriales</taxon>
        <taxon>Gordoniaceae</taxon>
        <taxon>Gordonia</taxon>
    </lineage>
</organism>
<dbReference type="KEGG" id="gbr:Gbro_4288"/>
<sequence length="524" mass="56891">MSMNEQSSGEQSLSVVPALLAELGGVLDRLAAADVSQCTDAELVDVARTHEQLINRMLFEGDRQIVALSDRGVPRAMGYRSLTNFMNVALRVSDPGRRTDQMEATACFRQLSGEVSDPKYPTLAAGFAEGAVGPAHVRKVAEILDKIPHRLPHDRKVAAEKTLAELAREHTPAELTTLGMRLLAHLDPDGELTDAKDRARRRNLWLNRQDAQKMSKLTANLDPQTRALLEMMLAVWAKPGMNNPDDPDSPSGGEDDADIEQVKAAAARDSRSQAQRNHDALNALLTAVFADGLLGKTHRGLPVSLIIKANLADLIRESGLATTATGSVIPIPELIGLAGQIQPYLAIFADATEIPLYFGRGKRLATLAQRLASLARTDGEVCSAPGCDQPATNVEIHHAALDYAEGGTTDIVDLAPACPFHNRRVGHTVGEFTTGVYRDGPHAGRTWWRRNHRPGAPPNPKRLNTRPDIATLYEHNLGRVRETIHGPPADDGPPARLHLTETIHPPSSVVETRLAAELYRLTSQ</sequence>
<dbReference type="InterPro" id="IPR003870">
    <property type="entry name" value="DUF222"/>
</dbReference>
<keyword evidence="3" id="KW-1185">Reference proteome</keyword>
<dbReference type="HOGENOM" id="CLU_022065_0_1_11"/>
<dbReference type="Proteomes" id="UP000001219">
    <property type="component" value="Chromosome"/>
</dbReference>
<evidence type="ECO:0000313" key="2">
    <source>
        <dbReference type="EMBL" id="ACY23433.1"/>
    </source>
</evidence>
<dbReference type="CDD" id="cd00085">
    <property type="entry name" value="HNHc"/>
    <property type="match status" value="1"/>
</dbReference>
<dbReference type="EMBL" id="CP001802">
    <property type="protein sequence ID" value="ACY23433.1"/>
    <property type="molecule type" value="Genomic_DNA"/>
</dbReference>
<protein>
    <recommendedName>
        <fullName evidence="1">DUF222 domain-containing protein</fullName>
    </recommendedName>
</protein>
<dbReference type="AlphaFoldDB" id="D0L5U7"/>
<accession>D0L5U7</accession>
<dbReference type="InterPro" id="IPR003615">
    <property type="entry name" value="HNH_nuc"/>
</dbReference>
<dbReference type="eggNOG" id="COG1403">
    <property type="taxonomic scope" value="Bacteria"/>
</dbReference>
<name>D0L5U7_GORB4</name>
<proteinExistence type="predicted"/>